<evidence type="ECO:0000313" key="2">
    <source>
        <dbReference type="Proteomes" id="UP000661691"/>
    </source>
</evidence>
<protein>
    <submittedName>
        <fullName evidence="1">Transcription initiation factor TFIIIB</fullName>
    </submittedName>
</protein>
<keyword evidence="2" id="KW-1185">Reference proteome</keyword>
<dbReference type="RefSeq" id="WP_191138660.1">
    <property type="nucleotide sequence ID" value="NZ_JACXAG020000001.1"/>
</dbReference>
<evidence type="ECO:0000313" key="1">
    <source>
        <dbReference type="EMBL" id="MBD1372826.1"/>
    </source>
</evidence>
<gene>
    <name evidence="1" type="ORF">IC620_10710</name>
</gene>
<dbReference type="AlphaFoldDB" id="A0A926RXT3"/>
<proteinExistence type="predicted"/>
<organism evidence="1 2">
    <name type="scientific">Polycladospora coralii</name>
    <dbReference type="NCBI Taxonomy" id="2771432"/>
    <lineage>
        <taxon>Bacteria</taxon>
        <taxon>Bacillati</taxon>
        <taxon>Bacillota</taxon>
        <taxon>Bacilli</taxon>
        <taxon>Bacillales</taxon>
        <taxon>Thermoactinomycetaceae</taxon>
        <taxon>Polycladospora</taxon>
    </lineage>
</organism>
<dbReference type="EMBL" id="JACXAH010000014">
    <property type="protein sequence ID" value="MBD1372826.1"/>
    <property type="molecule type" value="Genomic_DNA"/>
</dbReference>
<accession>A0A926RXT3</accession>
<sequence>MNESKEVLNCPECGGTEIGKGKHSGYAVMTPGDKLMTLGSEIVYTLCTDCGFIIKSYVKNPKKFK</sequence>
<dbReference type="Proteomes" id="UP000661691">
    <property type="component" value="Unassembled WGS sequence"/>
</dbReference>
<comment type="caution">
    <text evidence="1">The sequence shown here is derived from an EMBL/GenBank/DDBJ whole genome shotgun (WGS) entry which is preliminary data.</text>
</comment>
<reference evidence="1" key="1">
    <citation type="submission" date="2020-09" db="EMBL/GenBank/DDBJ databases">
        <title>A novel bacterium of genus Hazenella, isolated from South China Sea.</title>
        <authorList>
            <person name="Huang H."/>
            <person name="Mo K."/>
            <person name="Hu Y."/>
        </authorList>
    </citation>
    <scope>NUCLEOTIDE SEQUENCE</scope>
    <source>
        <strain evidence="1">IB182357</strain>
    </source>
</reference>
<name>A0A926RXT3_9BACL</name>